<dbReference type="Proteomes" id="UP000695562">
    <property type="component" value="Unassembled WGS sequence"/>
</dbReference>
<evidence type="ECO:0000313" key="4">
    <source>
        <dbReference type="EMBL" id="KAF2069993.1"/>
    </source>
</evidence>
<keyword evidence="1" id="KW-0175">Coiled coil</keyword>
<feature type="domain" description="RGS" evidence="3">
    <location>
        <begin position="2857"/>
        <end position="2976"/>
    </location>
</feature>
<feature type="region of interest" description="Disordered" evidence="2">
    <location>
        <begin position="2498"/>
        <end position="2577"/>
    </location>
</feature>
<protein>
    <recommendedName>
        <fullName evidence="3">RGS domain-containing protein</fullName>
    </recommendedName>
</protein>
<dbReference type="Gene3D" id="1.10.167.10">
    <property type="entry name" value="Regulator of G-protein Signalling 4, domain 2"/>
    <property type="match status" value="1"/>
</dbReference>
<feature type="region of interest" description="Disordered" evidence="2">
    <location>
        <begin position="222"/>
        <end position="249"/>
    </location>
</feature>
<name>A0A8J4PMN7_9MYCE</name>
<dbReference type="GO" id="GO:0000902">
    <property type="term" value="P:cell morphogenesis"/>
    <property type="evidence" value="ECO:0007669"/>
    <property type="project" value="InterPro"/>
</dbReference>
<dbReference type="InterPro" id="IPR025614">
    <property type="entry name" value="Cell_morpho_N"/>
</dbReference>
<gene>
    <name evidence="4" type="ORF">CYY_008685</name>
</gene>
<dbReference type="EMBL" id="AJWJ01000560">
    <property type="protein sequence ID" value="KAF2069993.1"/>
    <property type="molecule type" value="Genomic_DNA"/>
</dbReference>
<dbReference type="SUPFAM" id="SSF48097">
    <property type="entry name" value="Regulator of G-protein signaling, RGS"/>
    <property type="match status" value="1"/>
</dbReference>
<organism evidence="4 5">
    <name type="scientific">Polysphondylium violaceum</name>
    <dbReference type="NCBI Taxonomy" id="133409"/>
    <lineage>
        <taxon>Eukaryota</taxon>
        <taxon>Amoebozoa</taxon>
        <taxon>Evosea</taxon>
        <taxon>Eumycetozoa</taxon>
        <taxon>Dictyostelia</taxon>
        <taxon>Dictyosteliales</taxon>
        <taxon>Dictyosteliaceae</taxon>
        <taxon>Polysphondylium</taxon>
    </lineage>
</organism>
<dbReference type="GO" id="GO:0005938">
    <property type="term" value="C:cell cortex"/>
    <property type="evidence" value="ECO:0007669"/>
    <property type="project" value="TreeGrafter"/>
</dbReference>
<dbReference type="InterPro" id="IPR025481">
    <property type="entry name" value="Cell_Morphogen_C"/>
</dbReference>
<keyword evidence="5" id="KW-1185">Reference proteome</keyword>
<comment type="caution">
    <text evidence="4">The sequence shown here is derived from an EMBL/GenBank/DDBJ whole genome shotgun (WGS) entry which is preliminary data.</text>
</comment>
<feature type="region of interest" description="Disordered" evidence="2">
    <location>
        <begin position="2589"/>
        <end position="2616"/>
    </location>
</feature>
<dbReference type="Pfam" id="PF00615">
    <property type="entry name" value="RGS"/>
    <property type="match status" value="1"/>
</dbReference>
<sequence>MDSRLDVNSLGLTSTLVAKLFDSLSNSLDATLCNLMNTESSSDRLSVYNSNSNISSGGTVAASSNANSTNTSSLSVSPTATGSSLSVGSSSSNIGSGGGSGGSFLNSAGSSSLKFSKTNTLARKLATSGKIMNIEHNETEWTNFARNFWFYYPSLMLISESSKYCKEAAIKLVLELLPKHIQALQSSASSASSPSSSMSLSPTLPNTSNVIGGSMGRTSISIVNSSNTSSSNNNNSNNPSVSPNMGGNIGFTFTTNNNNTLNINTATTTAAAAANNSTSPNSTSPSSTVSSSSSLVTILSSTNQSQVKMFSFDNFLSSIQCYHQINSDPKYLDLIESTLEIVVADIITHILGKVDLSSSSNLGSNISISSHLVNRLRDLAFFYFKPTNARSLNFSTWISLRLSISDQWSLILGQLSRVSLAPISNYLTKIVVSNPPLDELLPLFKGIRWVSLALTDSEKIIEVEKLIVQMLMWIEGNKKNVLRLSQLDALDGMLLSMNDFTQSSGIVEKMKLVYRRAEKLLKSDEFEEKSLKLMCTILSRGPHSTFDEEYDGIMKRIWKATSIQKKRDFSLECILRLLQGRFVPPRKITGLQTYLSSSSTSASTSIAAQLQQRLDRVYENSGSYLYAGLAFNRAKVIPRLQDMIQNLFGKKQNIPKIIESIELLSAISVHISVHSLKLLTDSILPTLFSSASPLHHAIALRTLSIILDPTKVFWNTAVSSNSRSITGGDNITFVSFEEIQLTFETFLTKSFKYCEEQAKQLISNSSASGGDGNENNPMMISTQFEPTISLYSLITETSQQSSKFENETTIEAIKRWYEVCTKTPEQREKELSDVVRVYTANLNHKINLWERSNDLLGQPSEPYPLKKKIIKKKTISPELLEFFKETIRCITFVPKNFIATNNLHKLVLFEDEEIASAASHAIQVIMCDHPEYRTTLVQGYTSLILQFVGKDHNSLQTLLSQLLGLIDLWNERSFIESRHSSTPLDSSFFPPKMLETEIEAIGLVHLSNPNPYIRMISLSIIRSVSGIRNTETKNTQIATVIHNCWRTIVQRARHQLLLDNAYGIGKDIKLNPTDELPSPEEMVCTTNERLWAFILTELGRLCTEYDCVRTLSKTRGILLNIIGNMPAVPVPLDANVNDDVKRFNNYTLRHLWINCHALLFSSSGISSIYPLKPTPQEIQDAMVDEMIKFEHNLQFKITSYLPNFWSSLLSDVGWIREKLSFICGLLHWRLIPCFINSLNEWWTNNKQNKKLSRVRVDLSNIFRRISQHQDFPRALFESQDLIQVFVQFIQQIDPIFGDPTKLPSIHNESYFNDNAVVVYNFCNSLFTPTLCALNGPIRKSLISDIKSIPWTVGERYKTFKAILQWSGHPKVSQARMNLEGVEINKKLSKCKDSAAREEEKERIETALWKIRSCSRLAAESIMKLGTLFEEGKLQQEVLEWVVDSEVKGNRILRWVLSYHFDEAYVYFLNKCYAENPSESVLYLHSIYDQFLPIPAQNPPTLGITLDIYQYYFDKALEERDQEELEDMPTTPLDKAFARKLTDIGASLLFLSLLNLLHPAFLARIRSFDLISRLCPCEFGLSNDESQEIRSLLLPKRQAFSSRNTPTNKLNASDVSFIVSQTCPQWTERLFEETFYRFRSLNSLNKKWTIQFLLPWCNNISFSDSKLTRNTPSEFLKALFTIITENIVASMNGGGGNNNNVTEIMPELIDLWLGLAKKDNQNLIVIINFLIKKGIVSKDSMPICRLLILHIYRMDPERTLEPLIYQLSYSGLVHNEKGLSNGLSDDDLDKSKQGPSSRHSNRIRETCVVILTDLLSENLNPIMPYVHILLNYSILRIDSNESAVLQKMVNVLLSALRNNLYAQTYVVSSNENDELKHQYRNILKSIDTILTSLRLPTFQIKFDFGNTNSSSSSNNSGGSNISINSSGSNSGSSLNLSGTSNNETNNDIDLNILENSVESIYSKRKSSFFAHKNNKNSNNNNHKNSRDYVMEHRDEMIKWCNGIINVDELISVLCKYFEALNPNTIDKWEAESLLWIKNYKDPRISIKACQMYRSIILCQQRLPNNLVNVNSKNQTLRRQKHRWASSVEHLVTLLQEWSEDLDQCLVRLSKLSNNANGTIGSIKGGSILFKQQQLSISDPLSPGGTGSGGSNSSFNLKTLSEHQNLAVFKRTLCVEILLSLKQIINSKNIDQDSVCLIFWSSVAFLVPTHSFYKPLFETSLSILYLMIIDQSMFSECNTDLYEKIVKQSKDIVIPRGIQYHLFKGLLSDHSEEITSQLLVEFFSIDSDHLVEPAGSPQRYILPILALIPWLHNRILTSKSSIIYREQKIVADKISINLATALENTINIPQNIEMAEIFKKYSLGGFNSNPDTFLISLMEIIRPQCIPKLATECADLIGALLENSQSLSTSIFKVTNYLLEGASMQVIPLFKNIIKIACDYGSSSLVAGDLIHLVVSNMKTFLPPPNSLPPFLPSNDKSSHDIIKQILLLIGKKNNMNSSNNNVNVVNSSSNNQELSQSTSTMATTATPINSSQEVNKKRGHRRNKSPITNHPSLKEKAINEKKSQPVGPPRFSNVFNPPTLTKEQKELLLNSGSSNSRFNNTNMIINNPKDDEEDDNMDQDEMDQFDQDEFDQEELKNIDDIIQGDEDDPTALQKALWRTSDEYNVYSLDIDEADFEGLEDLKVGLEGLDTNDLLNKFDSNNNSFDYEKSISTTTTTTTTTTGNNSTTNQTFVQQESTVIKVNNNNIDTNNNNNNDSIESLRALLGFSGEIVQDNSTNKRNSGTIQIDQLLTNLKSLDRTNSNLAQLEAEFDDHFNESPQSSFLNLNSSNNSNSSFKSSTSKDGSNTNLSTSTSTQNLGIKDILSDSKRRRAFLDFLKKQHFQKAVNDVCFVEVVNDFKADIEGSGEIGGDGLLYLMRHIVEGFVNENAKHPISITDKVREQVVVSYQNFISDGNNIDPTLFDVALEMVFKALEDKSILNVFLQQQHV</sequence>
<evidence type="ECO:0000256" key="2">
    <source>
        <dbReference type="SAM" id="MobiDB-lite"/>
    </source>
</evidence>
<dbReference type="PANTHER" id="PTHR12295">
    <property type="entry name" value="FURRY-RELATED"/>
    <property type="match status" value="1"/>
</dbReference>
<dbReference type="Pfam" id="PF14222">
    <property type="entry name" value="MOR2-PAG1_N"/>
    <property type="match status" value="1"/>
</dbReference>
<evidence type="ECO:0000256" key="1">
    <source>
        <dbReference type="SAM" id="Coils"/>
    </source>
</evidence>
<feature type="compositionally biased region" description="Basic and acidic residues" evidence="2">
    <location>
        <begin position="2551"/>
        <end position="2562"/>
    </location>
</feature>
<dbReference type="GO" id="GO:0030427">
    <property type="term" value="C:site of polarized growth"/>
    <property type="evidence" value="ECO:0007669"/>
    <property type="project" value="TreeGrafter"/>
</dbReference>
<dbReference type="InterPro" id="IPR016137">
    <property type="entry name" value="RGS"/>
</dbReference>
<proteinExistence type="predicted"/>
<evidence type="ECO:0000313" key="5">
    <source>
        <dbReference type="Proteomes" id="UP000695562"/>
    </source>
</evidence>
<dbReference type="InterPro" id="IPR039867">
    <property type="entry name" value="Furry/Tao3/Mor2"/>
</dbReference>
<reference evidence="4" key="1">
    <citation type="submission" date="2020-01" db="EMBL/GenBank/DDBJ databases">
        <title>Development of genomics and gene disruption for Polysphondylium violaceum indicates a role for the polyketide synthase stlB in stalk morphogenesis.</title>
        <authorList>
            <person name="Narita B."/>
            <person name="Kawabe Y."/>
            <person name="Kin K."/>
            <person name="Saito T."/>
            <person name="Gibbs R."/>
            <person name="Kuspa A."/>
            <person name="Muzny D."/>
            <person name="Queller D."/>
            <person name="Richards S."/>
            <person name="Strassman J."/>
            <person name="Sucgang R."/>
            <person name="Worley K."/>
            <person name="Schaap P."/>
        </authorList>
    </citation>
    <scope>NUCLEOTIDE SEQUENCE</scope>
    <source>
        <strain evidence="4">QSvi11</strain>
    </source>
</reference>
<dbReference type="Pfam" id="PF14225">
    <property type="entry name" value="MOR2-PAG1_C"/>
    <property type="match status" value="1"/>
</dbReference>
<accession>A0A8J4PMN7</accession>
<feature type="coiled-coil region" evidence="1">
    <location>
        <begin position="2785"/>
        <end position="2815"/>
    </location>
</feature>
<dbReference type="InterPro" id="IPR044926">
    <property type="entry name" value="RGS_subdomain_2"/>
</dbReference>
<dbReference type="PANTHER" id="PTHR12295:SF30">
    <property type="entry name" value="PROTEIN FURRY"/>
    <property type="match status" value="1"/>
</dbReference>
<feature type="compositionally biased region" description="Low complexity" evidence="2">
    <location>
        <begin position="188"/>
        <end position="205"/>
    </location>
</feature>
<feature type="region of interest" description="Disordered" evidence="2">
    <location>
        <begin position="2832"/>
        <end position="2851"/>
    </location>
</feature>
<dbReference type="PROSITE" id="PS50132">
    <property type="entry name" value="RGS"/>
    <property type="match status" value="1"/>
</dbReference>
<dbReference type="OrthoDB" id="6287725at2759"/>
<feature type="region of interest" description="Disordered" evidence="2">
    <location>
        <begin position="188"/>
        <end position="210"/>
    </location>
</feature>
<feature type="compositionally biased region" description="Low complexity" evidence="2">
    <location>
        <begin position="2498"/>
        <end position="2525"/>
    </location>
</feature>
<evidence type="ECO:0000259" key="3">
    <source>
        <dbReference type="PROSITE" id="PS50132"/>
    </source>
</evidence>
<feature type="compositionally biased region" description="Low complexity" evidence="2">
    <location>
        <begin position="222"/>
        <end position="244"/>
    </location>
</feature>
<feature type="region of interest" description="Disordered" evidence="2">
    <location>
        <begin position="1907"/>
        <end position="1939"/>
    </location>
</feature>
<feature type="compositionally biased region" description="Polar residues" evidence="2">
    <location>
        <begin position="2589"/>
        <end position="2604"/>
    </location>
</feature>
<dbReference type="InterPro" id="IPR036305">
    <property type="entry name" value="RGS_sf"/>
</dbReference>